<dbReference type="AlphaFoldDB" id="A0A158KUY4"/>
<protein>
    <submittedName>
        <fullName evidence="1">Uncharacterized protein</fullName>
    </submittedName>
</protein>
<dbReference type="EMBL" id="FCON02000172">
    <property type="protein sequence ID" value="SAL84897.1"/>
    <property type="molecule type" value="Genomic_DNA"/>
</dbReference>
<proteinExistence type="predicted"/>
<dbReference type="Proteomes" id="UP000054770">
    <property type="component" value="Unassembled WGS sequence"/>
</dbReference>
<accession>A0A158KUY4</accession>
<comment type="caution">
    <text evidence="1">The sequence shown here is derived from an EMBL/GenBank/DDBJ whole genome shotgun (WGS) entry which is preliminary data.</text>
</comment>
<dbReference type="RefSeq" id="WP_087649306.1">
    <property type="nucleotide sequence ID" value="NZ_FCON02000172.1"/>
</dbReference>
<evidence type="ECO:0000313" key="1">
    <source>
        <dbReference type="EMBL" id="SAL84897.1"/>
    </source>
</evidence>
<keyword evidence="2" id="KW-1185">Reference proteome</keyword>
<name>A0A158KUY4_9BURK</name>
<reference evidence="1" key="1">
    <citation type="submission" date="2016-01" db="EMBL/GenBank/DDBJ databases">
        <authorList>
            <person name="Peeters C."/>
        </authorList>
    </citation>
    <scope>NUCLEOTIDE SEQUENCE [LARGE SCALE GENOMIC DNA]</scope>
    <source>
        <strain evidence="1">LMG 22940</strain>
    </source>
</reference>
<sequence>MENLSFEDFYAQLGMILRDVPRGTAVYLGNFAAAYWDGHRPVFAFLDEDGRLDEQFDPADYLWEDLTPDFFEASITDLSTGRPPELLAWLKDAPPYDAGS</sequence>
<gene>
    <name evidence="1" type="ORF">AWB68_07484</name>
</gene>
<organism evidence="1 2">
    <name type="scientific">Caballeronia choica</name>
    <dbReference type="NCBI Taxonomy" id="326476"/>
    <lineage>
        <taxon>Bacteria</taxon>
        <taxon>Pseudomonadati</taxon>
        <taxon>Pseudomonadota</taxon>
        <taxon>Betaproteobacteria</taxon>
        <taxon>Burkholderiales</taxon>
        <taxon>Burkholderiaceae</taxon>
        <taxon>Caballeronia</taxon>
    </lineage>
</organism>
<evidence type="ECO:0000313" key="2">
    <source>
        <dbReference type="Proteomes" id="UP000054770"/>
    </source>
</evidence>
<dbReference type="OrthoDB" id="8967028at2"/>